<dbReference type="Proteomes" id="UP000048926">
    <property type="component" value="Unassembled WGS sequence"/>
</dbReference>
<evidence type="ECO:0000313" key="1">
    <source>
        <dbReference type="EMBL" id="CTQ43422.1"/>
    </source>
</evidence>
<dbReference type="RefSeq" id="WP_055655547.1">
    <property type="nucleotide sequence ID" value="NZ_CXST01000001.1"/>
</dbReference>
<protein>
    <submittedName>
        <fullName evidence="1">Uncharacterized protein</fullName>
    </submittedName>
</protein>
<keyword evidence="2" id="KW-1185">Reference proteome</keyword>
<reference evidence="2" key="1">
    <citation type="submission" date="2015-07" db="EMBL/GenBank/DDBJ databases">
        <authorList>
            <person name="Rodrigo-Torres Lidia"/>
            <person name="Arahal R.David."/>
        </authorList>
    </citation>
    <scope>NUCLEOTIDE SEQUENCE [LARGE SCALE GENOMIC DNA]</scope>
    <source>
        <strain evidence="2">CECT 4801</strain>
    </source>
</reference>
<accession>A0A0M6XZY1</accession>
<proteinExistence type="predicted"/>
<organism evidence="1 2">
    <name type="scientific">Roseibium aggregatum</name>
    <dbReference type="NCBI Taxonomy" id="187304"/>
    <lineage>
        <taxon>Bacteria</taxon>
        <taxon>Pseudomonadati</taxon>
        <taxon>Pseudomonadota</taxon>
        <taxon>Alphaproteobacteria</taxon>
        <taxon>Hyphomicrobiales</taxon>
        <taxon>Stappiaceae</taxon>
        <taxon>Roseibium</taxon>
    </lineage>
</organism>
<gene>
    <name evidence="1" type="ORF">LAL4801_01860</name>
</gene>
<sequence length="163" mass="19331">MKNLNDNEVETVFDLYRRGNNLRKGDFPNKKNGFVPFIREGNPGNLVDEGSLEYMRSQYLNRLYDLPVDSKQIGEFKERINKLRTEFYNRSILPERLKESVFGYFEKVIVQGEIADIFNEELQKNNYYGDIAEQKTRDFYERAWPALERGYSIEDLRKGKYSG</sequence>
<evidence type="ECO:0000313" key="2">
    <source>
        <dbReference type="Proteomes" id="UP000048926"/>
    </source>
</evidence>
<dbReference type="AlphaFoldDB" id="A0A0M6XZY1"/>
<dbReference type="EMBL" id="CXST01000001">
    <property type="protein sequence ID" value="CTQ43422.1"/>
    <property type="molecule type" value="Genomic_DNA"/>
</dbReference>
<name>A0A0M6XZY1_9HYPH</name>